<dbReference type="OrthoDB" id="2499463at2759"/>
<dbReference type="GO" id="GO:0009378">
    <property type="term" value="F:four-way junction helicase activity"/>
    <property type="evidence" value="ECO:0007669"/>
    <property type="project" value="TreeGrafter"/>
</dbReference>
<dbReference type="InterPro" id="IPR002464">
    <property type="entry name" value="DNA/RNA_helicase_DEAH_CS"/>
</dbReference>
<keyword evidence="4" id="KW-0413">Isomerase</keyword>
<dbReference type="Pfam" id="PF00270">
    <property type="entry name" value="DEAD"/>
    <property type="match status" value="1"/>
</dbReference>
<feature type="non-terminal residue" evidence="7">
    <location>
        <position position="97"/>
    </location>
</feature>
<dbReference type="GO" id="GO:0005634">
    <property type="term" value="C:nucleus"/>
    <property type="evidence" value="ECO:0007669"/>
    <property type="project" value="TreeGrafter"/>
</dbReference>
<dbReference type="GO" id="GO:0005694">
    <property type="term" value="C:chromosome"/>
    <property type="evidence" value="ECO:0007669"/>
    <property type="project" value="TreeGrafter"/>
</dbReference>
<dbReference type="GO" id="GO:0005737">
    <property type="term" value="C:cytoplasm"/>
    <property type="evidence" value="ECO:0007669"/>
    <property type="project" value="TreeGrafter"/>
</dbReference>
<dbReference type="InterPro" id="IPR027417">
    <property type="entry name" value="P-loop_NTPase"/>
</dbReference>
<dbReference type="Proteomes" id="UP000054279">
    <property type="component" value="Unassembled WGS sequence"/>
</dbReference>
<dbReference type="PANTHER" id="PTHR13710">
    <property type="entry name" value="DNA HELICASE RECQ FAMILY MEMBER"/>
    <property type="match status" value="1"/>
</dbReference>
<keyword evidence="8" id="KW-1185">Reference proteome</keyword>
<reference evidence="7 8" key="1">
    <citation type="submission" date="2014-06" db="EMBL/GenBank/DDBJ databases">
        <title>Evolutionary Origins and Diversification of the Mycorrhizal Mutualists.</title>
        <authorList>
            <consortium name="DOE Joint Genome Institute"/>
            <consortium name="Mycorrhizal Genomics Consortium"/>
            <person name="Kohler A."/>
            <person name="Kuo A."/>
            <person name="Nagy L.G."/>
            <person name="Floudas D."/>
            <person name="Copeland A."/>
            <person name="Barry K.W."/>
            <person name="Cichocki N."/>
            <person name="Veneault-Fourrey C."/>
            <person name="LaButti K."/>
            <person name="Lindquist E.A."/>
            <person name="Lipzen A."/>
            <person name="Lundell T."/>
            <person name="Morin E."/>
            <person name="Murat C."/>
            <person name="Riley R."/>
            <person name="Ohm R."/>
            <person name="Sun H."/>
            <person name="Tunlid A."/>
            <person name="Henrissat B."/>
            <person name="Grigoriev I.V."/>
            <person name="Hibbett D.S."/>
            <person name="Martin F."/>
        </authorList>
    </citation>
    <scope>NUCLEOTIDE SEQUENCE [LARGE SCALE GENOMIC DNA]</scope>
    <source>
        <strain evidence="7 8">SS14</strain>
    </source>
</reference>
<evidence type="ECO:0000256" key="1">
    <source>
        <dbReference type="ARBA" id="ARBA00005446"/>
    </source>
</evidence>
<keyword evidence="2" id="KW-0378">Hydrolase</keyword>
<evidence type="ECO:0000313" key="7">
    <source>
        <dbReference type="EMBL" id="KIJ31954.1"/>
    </source>
</evidence>
<name>A0A0C9UBG6_SPHS4</name>
<dbReference type="Gene3D" id="3.40.50.300">
    <property type="entry name" value="P-loop containing nucleotide triphosphate hydrolases"/>
    <property type="match status" value="1"/>
</dbReference>
<dbReference type="GO" id="GO:0043138">
    <property type="term" value="F:3'-5' DNA helicase activity"/>
    <property type="evidence" value="ECO:0007669"/>
    <property type="project" value="TreeGrafter"/>
</dbReference>
<evidence type="ECO:0000259" key="6">
    <source>
        <dbReference type="PROSITE" id="PS51192"/>
    </source>
</evidence>
<evidence type="ECO:0000313" key="8">
    <source>
        <dbReference type="Proteomes" id="UP000054279"/>
    </source>
</evidence>
<dbReference type="PROSITE" id="PS00690">
    <property type="entry name" value="DEAH_ATP_HELICASE"/>
    <property type="match status" value="1"/>
</dbReference>
<evidence type="ECO:0000256" key="3">
    <source>
        <dbReference type="ARBA" id="ARBA00023125"/>
    </source>
</evidence>
<comment type="similarity">
    <text evidence="1">Belongs to the helicase family. RecQ subfamily.</text>
</comment>
<sequence length="97" mass="11135">FQVLWSSSRFRSHVAAIVVDEAHCIHQWGDQFKETYQQLNSLCVYTGREIPFLECSATVSTKTFDTIWSSLANGSQPFRGIDVGCRRSNLQYILKKM</sequence>
<dbReference type="GO" id="GO:0003677">
    <property type="term" value="F:DNA binding"/>
    <property type="evidence" value="ECO:0007669"/>
    <property type="project" value="UniProtKB-KW"/>
</dbReference>
<dbReference type="InterPro" id="IPR011545">
    <property type="entry name" value="DEAD/DEAH_box_helicase_dom"/>
</dbReference>
<dbReference type="AlphaFoldDB" id="A0A0C9UBG6"/>
<keyword evidence="3" id="KW-0238">DNA-binding</keyword>
<organism evidence="7 8">
    <name type="scientific">Sphaerobolus stellatus (strain SS14)</name>
    <dbReference type="NCBI Taxonomy" id="990650"/>
    <lineage>
        <taxon>Eukaryota</taxon>
        <taxon>Fungi</taxon>
        <taxon>Dikarya</taxon>
        <taxon>Basidiomycota</taxon>
        <taxon>Agaricomycotina</taxon>
        <taxon>Agaricomycetes</taxon>
        <taxon>Phallomycetidae</taxon>
        <taxon>Geastrales</taxon>
        <taxon>Sphaerobolaceae</taxon>
        <taxon>Sphaerobolus</taxon>
    </lineage>
</organism>
<dbReference type="PANTHER" id="PTHR13710:SF153">
    <property type="entry name" value="RECQ-LIKE DNA HELICASE BLM"/>
    <property type="match status" value="1"/>
</dbReference>
<evidence type="ECO:0000256" key="4">
    <source>
        <dbReference type="ARBA" id="ARBA00023235"/>
    </source>
</evidence>
<accession>A0A0C9UBG6</accession>
<evidence type="ECO:0000256" key="5">
    <source>
        <dbReference type="ARBA" id="ARBA00023242"/>
    </source>
</evidence>
<dbReference type="GO" id="GO:0016787">
    <property type="term" value="F:hydrolase activity"/>
    <property type="evidence" value="ECO:0007669"/>
    <property type="project" value="UniProtKB-KW"/>
</dbReference>
<keyword evidence="5" id="KW-0539">Nucleus</keyword>
<dbReference type="GO" id="GO:0000724">
    <property type="term" value="P:double-strand break repair via homologous recombination"/>
    <property type="evidence" value="ECO:0007669"/>
    <property type="project" value="TreeGrafter"/>
</dbReference>
<dbReference type="PROSITE" id="PS51192">
    <property type="entry name" value="HELICASE_ATP_BIND_1"/>
    <property type="match status" value="1"/>
</dbReference>
<dbReference type="InterPro" id="IPR014001">
    <property type="entry name" value="Helicase_ATP-bd"/>
</dbReference>
<dbReference type="HOGENOM" id="CLU_126713_1_0_1"/>
<evidence type="ECO:0000256" key="2">
    <source>
        <dbReference type="ARBA" id="ARBA00022801"/>
    </source>
</evidence>
<proteinExistence type="inferred from homology"/>
<feature type="non-terminal residue" evidence="7">
    <location>
        <position position="1"/>
    </location>
</feature>
<feature type="domain" description="Helicase ATP-binding" evidence="6">
    <location>
        <begin position="1"/>
        <end position="77"/>
    </location>
</feature>
<gene>
    <name evidence="7" type="ORF">M422DRAFT_80023</name>
</gene>
<dbReference type="SUPFAM" id="SSF52540">
    <property type="entry name" value="P-loop containing nucleoside triphosphate hydrolases"/>
    <property type="match status" value="1"/>
</dbReference>
<protein>
    <recommendedName>
        <fullName evidence="6">Helicase ATP-binding domain-containing protein</fullName>
    </recommendedName>
</protein>
<dbReference type="EMBL" id="KN837234">
    <property type="protein sequence ID" value="KIJ31954.1"/>
    <property type="molecule type" value="Genomic_DNA"/>
</dbReference>
<dbReference type="GO" id="GO:0005524">
    <property type="term" value="F:ATP binding"/>
    <property type="evidence" value="ECO:0007669"/>
    <property type="project" value="InterPro"/>
</dbReference>